<accession>A0A328B8S2</accession>
<feature type="region of interest" description="Disordered" evidence="1">
    <location>
        <begin position="1"/>
        <end position="30"/>
    </location>
</feature>
<name>A0A328B8S2_9CAUL</name>
<dbReference type="EMBL" id="QFYP01000001">
    <property type="protein sequence ID" value="RAK61398.1"/>
    <property type="molecule type" value="Genomic_DNA"/>
</dbReference>
<dbReference type="OrthoDB" id="7188596at2"/>
<sequence>MASQFRPRSFAPKAAPRTAKRPARPLTPAPLPGAVVDALLRYHDEELDQGGGRTLLRFSARRLRDAEVKAALGDQAARAAGVSILWNAREEEIIRVFEAADARLAA</sequence>
<gene>
    <name evidence="2" type="ORF">DJ021_17105</name>
</gene>
<keyword evidence="3" id="KW-1185">Reference proteome</keyword>
<organism evidence="2 3">
    <name type="scientific">Phenylobacterium hankyongense</name>
    <dbReference type="NCBI Taxonomy" id="1813876"/>
    <lineage>
        <taxon>Bacteria</taxon>
        <taxon>Pseudomonadati</taxon>
        <taxon>Pseudomonadota</taxon>
        <taxon>Alphaproteobacteria</taxon>
        <taxon>Caulobacterales</taxon>
        <taxon>Caulobacteraceae</taxon>
        <taxon>Phenylobacterium</taxon>
    </lineage>
</organism>
<comment type="caution">
    <text evidence="2">The sequence shown here is derived from an EMBL/GenBank/DDBJ whole genome shotgun (WGS) entry which is preliminary data.</text>
</comment>
<evidence type="ECO:0000313" key="3">
    <source>
        <dbReference type="Proteomes" id="UP000249842"/>
    </source>
</evidence>
<dbReference type="AlphaFoldDB" id="A0A328B8S2"/>
<proteinExistence type="predicted"/>
<reference evidence="3" key="1">
    <citation type="submission" date="2018-05" db="EMBL/GenBank/DDBJ databases">
        <authorList>
            <person name="Li X."/>
        </authorList>
    </citation>
    <scope>NUCLEOTIDE SEQUENCE [LARGE SCALE GENOMIC DNA]</scope>
    <source>
        <strain evidence="3">HKS-05</strain>
    </source>
</reference>
<protein>
    <submittedName>
        <fullName evidence="2">Uncharacterized protein</fullName>
    </submittedName>
</protein>
<evidence type="ECO:0000256" key="1">
    <source>
        <dbReference type="SAM" id="MobiDB-lite"/>
    </source>
</evidence>
<evidence type="ECO:0000313" key="2">
    <source>
        <dbReference type="EMBL" id="RAK61398.1"/>
    </source>
</evidence>
<dbReference type="Proteomes" id="UP000249842">
    <property type="component" value="Unassembled WGS sequence"/>
</dbReference>
<dbReference type="RefSeq" id="WP_111458690.1">
    <property type="nucleotide sequence ID" value="NZ_QFYP01000001.1"/>
</dbReference>